<sequence length="516" mass="58831">MLPNIPADVERLYLTFKEAGHTPPIRDLVAVVSSIISNATSEILVILDALDEVPERSSRNNRQELLQFLSGLAREGFSRLHVLVTSRDLSDIRHPFREVASQELCLERSDVDPDIRYYVQCCLKHYNLARWSPDLKSEIEEIISSKAKGMFRWAACQMELIERCRKIRDARIALSCLPKTLDDTYKRMLADINEEYLPDAMAVFRWLTYSRRPLSIEEIAEAAILQSETTRVDPNDRLADPSEVIGICRGLLTLSHEQESHRGPKRSLYHQLQLESRRSRVVRFSHFSVQEYLRSERASSFHIDTAQSHTQLTGCCLSDVIYNASSTFSIEDTIEYPMLEYAARYWHEHFQNLEASDPQLDGLVHMLLETDALGRWLQIHDPVGLRHYSPSIVISMQGPAWDLFYASHLGLYRSTKRSLYAIEDSNITRYIDSGVTPYTALGAACLRGHVDIVRLLLSRGADPNSRIVDGTILKAVLDVYQQCIDPVGESAKLKNMEEVLLILLEHGAETKRSTQN</sequence>
<dbReference type="AlphaFoldDB" id="A0A6A5YIR8"/>
<dbReference type="Proteomes" id="UP000799770">
    <property type="component" value="Unassembled WGS sequence"/>
</dbReference>
<keyword evidence="2" id="KW-0040">ANK repeat</keyword>
<evidence type="ECO:0000256" key="1">
    <source>
        <dbReference type="ARBA" id="ARBA00022737"/>
    </source>
</evidence>
<dbReference type="Gene3D" id="1.25.40.20">
    <property type="entry name" value="Ankyrin repeat-containing domain"/>
    <property type="match status" value="1"/>
</dbReference>
<dbReference type="PANTHER" id="PTHR10039:SF16">
    <property type="entry name" value="GPI INOSITOL-DEACYLASE"/>
    <property type="match status" value="1"/>
</dbReference>
<evidence type="ECO:0000313" key="4">
    <source>
        <dbReference type="EMBL" id="KAF2106227.1"/>
    </source>
</evidence>
<evidence type="ECO:0000313" key="5">
    <source>
        <dbReference type="Proteomes" id="UP000799770"/>
    </source>
</evidence>
<feature type="repeat" description="ANK" evidence="2">
    <location>
        <begin position="436"/>
        <end position="468"/>
    </location>
</feature>
<dbReference type="Pfam" id="PF24883">
    <property type="entry name" value="NPHP3_N"/>
    <property type="match status" value="1"/>
</dbReference>
<dbReference type="EMBL" id="ML977365">
    <property type="protein sequence ID" value="KAF2106227.1"/>
    <property type="molecule type" value="Genomic_DNA"/>
</dbReference>
<protein>
    <recommendedName>
        <fullName evidence="3">Nephrocystin 3-like N-terminal domain-containing protein</fullName>
    </recommendedName>
</protein>
<keyword evidence="1" id="KW-0677">Repeat</keyword>
<dbReference type="PANTHER" id="PTHR10039">
    <property type="entry name" value="AMELOGENIN"/>
    <property type="match status" value="1"/>
</dbReference>
<dbReference type="PROSITE" id="PS50297">
    <property type="entry name" value="ANK_REP_REGION"/>
    <property type="match status" value="1"/>
</dbReference>
<accession>A0A6A5YIR8</accession>
<dbReference type="OrthoDB" id="3798999at2759"/>
<proteinExistence type="predicted"/>
<gene>
    <name evidence="4" type="ORF">BDV96DRAFT_607594</name>
</gene>
<reference evidence="4" key="1">
    <citation type="journal article" date="2020" name="Stud. Mycol.">
        <title>101 Dothideomycetes genomes: a test case for predicting lifestyles and emergence of pathogens.</title>
        <authorList>
            <person name="Haridas S."/>
            <person name="Albert R."/>
            <person name="Binder M."/>
            <person name="Bloem J."/>
            <person name="Labutti K."/>
            <person name="Salamov A."/>
            <person name="Andreopoulos B."/>
            <person name="Baker S."/>
            <person name="Barry K."/>
            <person name="Bills G."/>
            <person name="Bluhm B."/>
            <person name="Cannon C."/>
            <person name="Castanera R."/>
            <person name="Culley D."/>
            <person name="Daum C."/>
            <person name="Ezra D."/>
            <person name="Gonzalez J."/>
            <person name="Henrissat B."/>
            <person name="Kuo A."/>
            <person name="Liang C."/>
            <person name="Lipzen A."/>
            <person name="Lutzoni F."/>
            <person name="Magnuson J."/>
            <person name="Mondo S."/>
            <person name="Nolan M."/>
            <person name="Ohm R."/>
            <person name="Pangilinan J."/>
            <person name="Park H.-J."/>
            <person name="Ramirez L."/>
            <person name="Alfaro M."/>
            <person name="Sun H."/>
            <person name="Tritt A."/>
            <person name="Yoshinaga Y."/>
            <person name="Zwiers L.-H."/>
            <person name="Turgeon B."/>
            <person name="Goodwin S."/>
            <person name="Spatafora J."/>
            <person name="Crous P."/>
            <person name="Grigoriev I."/>
        </authorList>
    </citation>
    <scope>NUCLEOTIDE SEQUENCE</scope>
    <source>
        <strain evidence="4">CBS 627.86</strain>
    </source>
</reference>
<dbReference type="Pfam" id="PF00023">
    <property type="entry name" value="Ank"/>
    <property type="match status" value="1"/>
</dbReference>
<evidence type="ECO:0000259" key="3">
    <source>
        <dbReference type="Pfam" id="PF24883"/>
    </source>
</evidence>
<dbReference type="InterPro" id="IPR002110">
    <property type="entry name" value="Ankyrin_rpt"/>
</dbReference>
<keyword evidence="5" id="KW-1185">Reference proteome</keyword>
<feature type="domain" description="Nephrocystin 3-like N-terminal" evidence="3">
    <location>
        <begin position="17"/>
        <end position="87"/>
    </location>
</feature>
<dbReference type="SUPFAM" id="SSF48403">
    <property type="entry name" value="Ankyrin repeat"/>
    <property type="match status" value="1"/>
</dbReference>
<name>A0A6A5YIR8_9PLEO</name>
<evidence type="ECO:0000256" key="2">
    <source>
        <dbReference type="PROSITE-ProRule" id="PRU00023"/>
    </source>
</evidence>
<dbReference type="InterPro" id="IPR056884">
    <property type="entry name" value="NPHP3-like_N"/>
</dbReference>
<dbReference type="PROSITE" id="PS50088">
    <property type="entry name" value="ANK_REPEAT"/>
    <property type="match status" value="1"/>
</dbReference>
<organism evidence="4 5">
    <name type="scientific">Lophiotrema nucula</name>
    <dbReference type="NCBI Taxonomy" id="690887"/>
    <lineage>
        <taxon>Eukaryota</taxon>
        <taxon>Fungi</taxon>
        <taxon>Dikarya</taxon>
        <taxon>Ascomycota</taxon>
        <taxon>Pezizomycotina</taxon>
        <taxon>Dothideomycetes</taxon>
        <taxon>Pleosporomycetidae</taxon>
        <taxon>Pleosporales</taxon>
        <taxon>Lophiotremataceae</taxon>
        <taxon>Lophiotrema</taxon>
    </lineage>
</organism>
<dbReference type="InterPro" id="IPR036770">
    <property type="entry name" value="Ankyrin_rpt-contain_sf"/>
</dbReference>